<evidence type="ECO:0000313" key="6">
    <source>
        <dbReference type="Proteomes" id="UP000245207"/>
    </source>
</evidence>
<protein>
    <submittedName>
        <fullName evidence="5">Paired amphipathic helix protein Sin3-like 5</fullName>
    </submittedName>
</protein>
<dbReference type="Pfam" id="PF02671">
    <property type="entry name" value="PAH"/>
    <property type="match status" value="1"/>
</dbReference>
<evidence type="ECO:0000256" key="4">
    <source>
        <dbReference type="SAM" id="MobiDB-lite"/>
    </source>
</evidence>
<evidence type="ECO:0000256" key="1">
    <source>
        <dbReference type="ARBA" id="ARBA00004123"/>
    </source>
</evidence>
<comment type="subcellular location">
    <subcellularLocation>
        <location evidence="1 3">Nucleus</location>
    </subcellularLocation>
</comment>
<dbReference type="GO" id="GO:0005634">
    <property type="term" value="C:nucleus"/>
    <property type="evidence" value="ECO:0007669"/>
    <property type="project" value="UniProtKB-SubCell"/>
</dbReference>
<dbReference type="Gene3D" id="1.20.1160.11">
    <property type="entry name" value="Paired amphipathic helix"/>
    <property type="match status" value="1"/>
</dbReference>
<reference evidence="5 6" key="1">
    <citation type="journal article" date="2018" name="Mol. Plant">
        <title>The genome of Artemisia annua provides insight into the evolution of Asteraceae family and artemisinin biosynthesis.</title>
        <authorList>
            <person name="Shen Q."/>
            <person name="Zhang L."/>
            <person name="Liao Z."/>
            <person name="Wang S."/>
            <person name="Yan T."/>
            <person name="Shi P."/>
            <person name="Liu M."/>
            <person name="Fu X."/>
            <person name="Pan Q."/>
            <person name="Wang Y."/>
            <person name="Lv Z."/>
            <person name="Lu X."/>
            <person name="Zhang F."/>
            <person name="Jiang W."/>
            <person name="Ma Y."/>
            <person name="Chen M."/>
            <person name="Hao X."/>
            <person name="Li L."/>
            <person name="Tang Y."/>
            <person name="Lv G."/>
            <person name="Zhou Y."/>
            <person name="Sun X."/>
            <person name="Brodelius P.E."/>
            <person name="Rose J.K.C."/>
            <person name="Tang K."/>
        </authorList>
    </citation>
    <scope>NUCLEOTIDE SEQUENCE [LARGE SCALE GENOMIC DNA]</scope>
    <source>
        <strain evidence="6">cv. Huhao1</strain>
        <tissue evidence="5">Leaf</tissue>
    </source>
</reference>
<evidence type="ECO:0000313" key="5">
    <source>
        <dbReference type="EMBL" id="PWA54680.1"/>
    </source>
</evidence>
<dbReference type="EMBL" id="PKPP01006994">
    <property type="protein sequence ID" value="PWA54680.1"/>
    <property type="molecule type" value="Genomic_DNA"/>
</dbReference>
<dbReference type="InterPro" id="IPR003822">
    <property type="entry name" value="PAH"/>
</dbReference>
<accession>A0A2U1M0E2</accession>
<dbReference type="OrthoDB" id="4728498at2759"/>
<dbReference type="Proteomes" id="UP000245207">
    <property type="component" value="Unassembled WGS sequence"/>
</dbReference>
<dbReference type="GO" id="GO:0003714">
    <property type="term" value="F:transcription corepressor activity"/>
    <property type="evidence" value="ECO:0007669"/>
    <property type="project" value="InterPro"/>
</dbReference>
<keyword evidence="2 3" id="KW-0539">Nucleus</keyword>
<dbReference type="SUPFAM" id="SSF47762">
    <property type="entry name" value="PAH2 domain"/>
    <property type="match status" value="1"/>
</dbReference>
<evidence type="ECO:0000256" key="2">
    <source>
        <dbReference type="ARBA" id="ARBA00023242"/>
    </source>
</evidence>
<dbReference type="InterPro" id="IPR036600">
    <property type="entry name" value="PAH_sf"/>
</dbReference>
<organism evidence="5 6">
    <name type="scientific">Artemisia annua</name>
    <name type="common">Sweet wormwood</name>
    <dbReference type="NCBI Taxonomy" id="35608"/>
    <lineage>
        <taxon>Eukaryota</taxon>
        <taxon>Viridiplantae</taxon>
        <taxon>Streptophyta</taxon>
        <taxon>Embryophyta</taxon>
        <taxon>Tracheophyta</taxon>
        <taxon>Spermatophyta</taxon>
        <taxon>Magnoliopsida</taxon>
        <taxon>eudicotyledons</taxon>
        <taxon>Gunneridae</taxon>
        <taxon>Pentapetalae</taxon>
        <taxon>asterids</taxon>
        <taxon>campanulids</taxon>
        <taxon>Asterales</taxon>
        <taxon>Asteraceae</taxon>
        <taxon>Asteroideae</taxon>
        <taxon>Anthemideae</taxon>
        <taxon>Artemisiinae</taxon>
        <taxon>Artemisia</taxon>
    </lineage>
</organism>
<name>A0A2U1M0E2_ARTAN</name>
<comment type="caution">
    <text evidence="5">The sequence shown here is derived from an EMBL/GenBank/DDBJ whole genome shotgun (WGS) entry which is preliminary data.</text>
</comment>
<keyword evidence="6" id="KW-1185">Reference proteome</keyword>
<dbReference type="PANTHER" id="PTHR12346">
    <property type="entry name" value="SIN3B-RELATED"/>
    <property type="match status" value="1"/>
</dbReference>
<dbReference type="PROSITE" id="PS51477">
    <property type="entry name" value="PAH"/>
    <property type="match status" value="1"/>
</dbReference>
<dbReference type="AlphaFoldDB" id="A0A2U1M0E2"/>
<gene>
    <name evidence="5" type="ORF">CTI12_AA432680</name>
</gene>
<dbReference type="STRING" id="35608.A0A2U1M0E2"/>
<feature type="region of interest" description="Disordered" evidence="4">
    <location>
        <begin position="1"/>
        <end position="31"/>
    </location>
</feature>
<dbReference type="FunFam" id="1.20.1160.11:FF:000001">
    <property type="entry name" value="Paired amphipathic helix protein Sin3"/>
    <property type="match status" value="1"/>
</dbReference>
<proteinExistence type="predicted"/>
<dbReference type="InterPro" id="IPR039774">
    <property type="entry name" value="Sin3-like"/>
</dbReference>
<sequence>MASASREESIRQPQAPTRGGSRARKPTLPGRTMIMRGNAKIKLKFSFRIRQTQAPTRGGSRARKPTLSGRTVIMRGNAKTKLKFSFRIRQPQAPTRGGSRARKPTLIDAFTYMHGVKETFRETPYKYQMFLDVLKDYGVRIDIAGVIARITDLFEGHSDLLIGLNAFLPESIKIDVPRI</sequence>
<evidence type="ECO:0000256" key="3">
    <source>
        <dbReference type="PROSITE-ProRule" id="PRU00810"/>
    </source>
</evidence>
<feature type="compositionally biased region" description="Basic and acidic residues" evidence="4">
    <location>
        <begin position="1"/>
        <end position="10"/>
    </location>
</feature>